<protein>
    <submittedName>
        <fullName evidence="6">Prolyl oligopeptidase family serine peptidase</fullName>
    </submittedName>
</protein>
<keyword evidence="1 3" id="KW-0732">Signal</keyword>
<evidence type="ECO:0000313" key="7">
    <source>
        <dbReference type="Proteomes" id="UP001338309"/>
    </source>
</evidence>
<feature type="domain" description="Peptidase S9 prolyl oligopeptidase catalytic" evidence="4">
    <location>
        <begin position="269"/>
        <end position="313"/>
    </location>
</feature>
<evidence type="ECO:0000256" key="1">
    <source>
        <dbReference type="ARBA" id="ARBA00022729"/>
    </source>
</evidence>
<dbReference type="Gene3D" id="3.40.50.1820">
    <property type="entry name" value="alpha/beta hydrolase"/>
    <property type="match status" value="1"/>
</dbReference>
<feature type="chain" id="PRO_5045551619" evidence="3">
    <location>
        <begin position="24"/>
        <end position="430"/>
    </location>
</feature>
<evidence type="ECO:0000259" key="5">
    <source>
        <dbReference type="Pfam" id="PF18435"/>
    </source>
</evidence>
<organism evidence="6 7">
    <name type="scientific">Algoriphagus confluentis</name>
    <dbReference type="NCBI Taxonomy" id="1697556"/>
    <lineage>
        <taxon>Bacteria</taxon>
        <taxon>Pseudomonadati</taxon>
        <taxon>Bacteroidota</taxon>
        <taxon>Cytophagia</taxon>
        <taxon>Cytophagales</taxon>
        <taxon>Cyclobacteriaceae</taxon>
        <taxon>Algoriphagus</taxon>
    </lineage>
</organism>
<dbReference type="InterPro" id="IPR029058">
    <property type="entry name" value="AB_hydrolase_fold"/>
</dbReference>
<feature type="domain" description="Esterase Ig-like N-terminal" evidence="5">
    <location>
        <begin position="31"/>
        <end position="146"/>
    </location>
</feature>
<feature type="region of interest" description="Disordered" evidence="2">
    <location>
        <begin position="78"/>
        <end position="99"/>
    </location>
</feature>
<dbReference type="PANTHER" id="PTHR43037:SF1">
    <property type="entry name" value="BLL1128 PROTEIN"/>
    <property type="match status" value="1"/>
</dbReference>
<gene>
    <name evidence="6" type="ORF">Aconfl_23860</name>
</gene>
<dbReference type="RefSeq" id="WP_338224463.1">
    <property type="nucleotide sequence ID" value="NZ_BTPD01000007.1"/>
</dbReference>
<evidence type="ECO:0000256" key="3">
    <source>
        <dbReference type="SAM" id="SignalP"/>
    </source>
</evidence>
<dbReference type="Pfam" id="PF18435">
    <property type="entry name" value="EstA_Ig_like"/>
    <property type="match status" value="1"/>
</dbReference>
<proteinExistence type="predicted"/>
<dbReference type="InterPro" id="IPR041172">
    <property type="entry name" value="EstA_Ig-like_N"/>
</dbReference>
<dbReference type="Gene3D" id="2.60.40.2180">
    <property type="match status" value="1"/>
</dbReference>
<sequence length="430" mass="47477">MKKNLLFLAAFLALPLITCANRAAMPNPGTYKLIVEGFDWGPAVSRLVLSLEQPLEDTKAADFEIFVSRSSSLGEIPEPARNGKRSVVTTYPSDAEGNRSEEGKFLTLVLAVSPNNPIMSSMQYLRMGNRASNVWIDYQVTVLHAKSGLVWNQSNGILQEDLKEFDLSGKFTHQNTTLTYGAFAPKNVTSKAPLIIWLHGGGEGGTDPSIALLGNKAFNYASPEIQVLFGGAYVLAPQTPTFWMDSGQGMTRGQVNDIYNAAVFALIQDFVAKNPGIDPTRIYVGGCSNGGYISLKLIFEHPEYFAAGYISALAFNNEFVTDQMVQKIKNVPIWFVHAKDDMTTKPDETVVPLFDRLKKAGAKNVHFSYYDNVTDVTGLYGGEDFRYNGHWSWVYSHANTARLDLDGKPVMVDGKPVTIMEWMAAQQKKK</sequence>
<accession>A0ABQ6PP49</accession>
<dbReference type="PANTHER" id="PTHR43037">
    <property type="entry name" value="UNNAMED PRODUCT-RELATED"/>
    <property type="match status" value="1"/>
</dbReference>
<evidence type="ECO:0000256" key="2">
    <source>
        <dbReference type="SAM" id="MobiDB-lite"/>
    </source>
</evidence>
<name>A0ABQ6PP49_9BACT</name>
<reference evidence="6 7" key="1">
    <citation type="submission" date="2023-08" db="EMBL/GenBank/DDBJ databases">
        <title>Draft genome sequence of Algoriphagus confluentis.</title>
        <authorList>
            <person name="Takatani N."/>
            <person name="Hosokawa M."/>
            <person name="Sawabe T."/>
        </authorList>
    </citation>
    <scope>NUCLEOTIDE SEQUENCE [LARGE SCALE GENOMIC DNA]</scope>
    <source>
        <strain evidence="6 7">NBRC 111222</strain>
    </source>
</reference>
<keyword evidence="7" id="KW-1185">Reference proteome</keyword>
<feature type="signal peptide" evidence="3">
    <location>
        <begin position="1"/>
        <end position="23"/>
    </location>
</feature>
<dbReference type="InterPro" id="IPR050955">
    <property type="entry name" value="Plant_Biomass_Hydrol_Est"/>
</dbReference>
<dbReference type="Pfam" id="PF00326">
    <property type="entry name" value="Peptidase_S9"/>
    <property type="match status" value="1"/>
</dbReference>
<dbReference type="SUPFAM" id="SSF53474">
    <property type="entry name" value="alpha/beta-Hydrolases"/>
    <property type="match status" value="1"/>
</dbReference>
<dbReference type="InterPro" id="IPR001375">
    <property type="entry name" value="Peptidase_S9_cat"/>
</dbReference>
<evidence type="ECO:0000313" key="6">
    <source>
        <dbReference type="EMBL" id="GMQ29743.1"/>
    </source>
</evidence>
<dbReference type="EMBL" id="BTPD01000007">
    <property type="protein sequence ID" value="GMQ29743.1"/>
    <property type="molecule type" value="Genomic_DNA"/>
</dbReference>
<comment type="caution">
    <text evidence="6">The sequence shown here is derived from an EMBL/GenBank/DDBJ whole genome shotgun (WGS) entry which is preliminary data.</text>
</comment>
<evidence type="ECO:0000259" key="4">
    <source>
        <dbReference type="Pfam" id="PF00326"/>
    </source>
</evidence>
<dbReference type="Proteomes" id="UP001338309">
    <property type="component" value="Unassembled WGS sequence"/>
</dbReference>